<feature type="compositionally biased region" description="Polar residues" evidence="3">
    <location>
        <begin position="157"/>
        <end position="174"/>
    </location>
</feature>
<sequence>MSTPVSTDSPFIPMPYLKTLGAGPQKKTRVMPIESQPPKRRGPKPDSKPAQTRRQELNRQAQRTHRERKEQYIRALEIEISRLREGYSNDITAANMSLHQQRQNLEAQKEENRILREILMSQGFNVDAEIEQRKVAAQTAAQGNYQESSAQSQSASYPSGTNYMTPDTTVSSGRSPAAMGSDVTDVPSSVQMYSYQGHQSYYGSHPEVPSEMSITGGDNSVVADTPGVFDQDPQLGIDFILTLEGTCRDHLERLCRRAHDDQDQDIIAGHILMATCPPPSEIAVADRGCEYPVKTYDLPPANLNTLLNLSRQLVTDHEITPIMALQSLMNHEMYPLLTRDDIKRMMEDLVAKVRCYGFGAVIEDFEFRDALNSVLGSKTEQSIKQEGLSQLPLRLG</sequence>
<dbReference type="GO" id="GO:0090575">
    <property type="term" value="C:RNA polymerase II transcription regulator complex"/>
    <property type="evidence" value="ECO:0007669"/>
    <property type="project" value="TreeGrafter"/>
</dbReference>
<gene>
    <name evidence="4" type="ORF">PRK78_004072</name>
</gene>
<evidence type="ECO:0000256" key="2">
    <source>
        <dbReference type="ARBA" id="ARBA00023242"/>
    </source>
</evidence>
<reference evidence="4" key="1">
    <citation type="submission" date="2023-03" db="EMBL/GenBank/DDBJ databases">
        <title>Emydomyces testavorans Genome Sequence.</title>
        <authorList>
            <person name="Hoyer L."/>
        </authorList>
    </citation>
    <scope>NUCLEOTIDE SEQUENCE</scope>
    <source>
        <strain evidence="4">16-2883</strain>
    </source>
</reference>
<accession>A0AAF0IL81</accession>
<dbReference type="SUPFAM" id="SSF57959">
    <property type="entry name" value="Leucine zipper domain"/>
    <property type="match status" value="1"/>
</dbReference>
<dbReference type="GO" id="GO:0000976">
    <property type="term" value="F:transcription cis-regulatory region binding"/>
    <property type="evidence" value="ECO:0007669"/>
    <property type="project" value="InterPro"/>
</dbReference>
<dbReference type="Gene3D" id="1.20.5.170">
    <property type="match status" value="1"/>
</dbReference>
<dbReference type="InterPro" id="IPR046347">
    <property type="entry name" value="bZIP_sf"/>
</dbReference>
<evidence type="ECO:0000313" key="5">
    <source>
        <dbReference type="Proteomes" id="UP001219355"/>
    </source>
</evidence>
<dbReference type="GO" id="GO:0001228">
    <property type="term" value="F:DNA-binding transcription activator activity, RNA polymerase II-specific"/>
    <property type="evidence" value="ECO:0007669"/>
    <property type="project" value="TreeGrafter"/>
</dbReference>
<dbReference type="EMBL" id="CP120628">
    <property type="protein sequence ID" value="WEW58604.1"/>
    <property type="molecule type" value="Genomic_DNA"/>
</dbReference>
<evidence type="ECO:0000256" key="3">
    <source>
        <dbReference type="SAM" id="MobiDB-lite"/>
    </source>
</evidence>
<dbReference type="AlphaFoldDB" id="A0AAF0IL81"/>
<protein>
    <recommendedName>
        <fullName evidence="6">BZIP domain-containing protein</fullName>
    </recommendedName>
</protein>
<proteinExistence type="predicted"/>
<organism evidence="4 5">
    <name type="scientific">Emydomyces testavorans</name>
    <dbReference type="NCBI Taxonomy" id="2070801"/>
    <lineage>
        <taxon>Eukaryota</taxon>
        <taxon>Fungi</taxon>
        <taxon>Dikarya</taxon>
        <taxon>Ascomycota</taxon>
        <taxon>Pezizomycotina</taxon>
        <taxon>Eurotiomycetes</taxon>
        <taxon>Eurotiomycetidae</taxon>
        <taxon>Onygenales</taxon>
        <taxon>Nannizziopsiaceae</taxon>
        <taxon>Emydomyces</taxon>
    </lineage>
</organism>
<name>A0AAF0IL81_9EURO</name>
<dbReference type="InterPro" id="IPR050936">
    <property type="entry name" value="AP-1-like"/>
</dbReference>
<keyword evidence="2" id="KW-0539">Nucleus</keyword>
<dbReference type="PANTHER" id="PTHR40621:SF6">
    <property type="entry name" value="AP-1-LIKE TRANSCRIPTION FACTOR YAP1-RELATED"/>
    <property type="match status" value="1"/>
</dbReference>
<feature type="region of interest" description="Disordered" evidence="3">
    <location>
        <begin position="1"/>
        <end position="69"/>
    </location>
</feature>
<dbReference type="PANTHER" id="PTHR40621">
    <property type="entry name" value="TRANSCRIPTION FACTOR KAPC-RELATED"/>
    <property type="match status" value="1"/>
</dbReference>
<dbReference type="Proteomes" id="UP001219355">
    <property type="component" value="Chromosome 2"/>
</dbReference>
<feature type="compositionally biased region" description="Basic and acidic residues" evidence="3">
    <location>
        <begin position="43"/>
        <end position="57"/>
    </location>
</feature>
<keyword evidence="5" id="KW-1185">Reference proteome</keyword>
<feature type="region of interest" description="Disordered" evidence="3">
    <location>
        <begin position="143"/>
        <end position="184"/>
    </location>
</feature>
<evidence type="ECO:0000256" key="1">
    <source>
        <dbReference type="ARBA" id="ARBA00004123"/>
    </source>
</evidence>
<evidence type="ECO:0000313" key="4">
    <source>
        <dbReference type="EMBL" id="WEW58604.1"/>
    </source>
</evidence>
<dbReference type="CDD" id="cd14688">
    <property type="entry name" value="bZIP_YAP"/>
    <property type="match status" value="1"/>
</dbReference>
<evidence type="ECO:0008006" key="6">
    <source>
        <dbReference type="Google" id="ProtNLM"/>
    </source>
</evidence>
<comment type="subcellular location">
    <subcellularLocation>
        <location evidence="1">Nucleus</location>
    </subcellularLocation>
</comment>